<sequence>MPMRRKPRGDDAPPSGRRPCLSGLGEWERKWVRKLGLDDIPWDPERCCEHCIAERAARGEAVEEVAPPSGSRPKLLLGLGWAKTPPGAGGPKGRSKGGGKLTLLKLARSPRIEREDS</sequence>
<dbReference type="EMBL" id="JEMC01003764">
    <property type="protein sequence ID" value="KYF78716.1"/>
    <property type="molecule type" value="Genomic_DNA"/>
</dbReference>
<dbReference type="AlphaFoldDB" id="A0A150RFF6"/>
<accession>A0A150RFF6</accession>
<feature type="region of interest" description="Disordered" evidence="1">
    <location>
        <begin position="1"/>
        <end position="21"/>
    </location>
</feature>
<comment type="caution">
    <text evidence="2">The sequence shown here is derived from an EMBL/GenBank/DDBJ whole genome shotgun (WGS) entry which is preliminary data.</text>
</comment>
<evidence type="ECO:0000313" key="3">
    <source>
        <dbReference type="Proteomes" id="UP000075515"/>
    </source>
</evidence>
<name>A0A150RFF6_SORCE</name>
<feature type="compositionally biased region" description="Gly residues" evidence="1">
    <location>
        <begin position="87"/>
        <end position="100"/>
    </location>
</feature>
<feature type="region of interest" description="Disordered" evidence="1">
    <location>
        <begin position="81"/>
        <end position="117"/>
    </location>
</feature>
<organism evidence="2 3">
    <name type="scientific">Sorangium cellulosum</name>
    <name type="common">Polyangium cellulosum</name>
    <dbReference type="NCBI Taxonomy" id="56"/>
    <lineage>
        <taxon>Bacteria</taxon>
        <taxon>Pseudomonadati</taxon>
        <taxon>Myxococcota</taxon>
        <taxon>Polyangia</taxon>
        <taxon>Polyangiales</taxon>
        <taxon>Polyangiaceae</taxon>
        <taxon>Sorangium</taxon>
    </lineage>
</organism>
<proteinExistence type="predicted"/>
<evidence type="ECO:0000256" key="1">
    <source>
        <dbReference type="SAM" id="MobiDB-lite"/>
    </source>
</evidence>
<evidence type="ECO:0000313" key="2">
    <source>
        <dbReference type="EMBL" id="KYF78716.1"/>
    </source>
</evidence>
<gene>
    <name evidence="2" type="ORF">BE18_23360</name>
</gene>
<protein>
    <submittedName>
        <fullName evidence="2">Uncharacterized protein</fullName>
    </submittedName>
</protein>
<dbReference type="Proteomes" id="UP000075515">
    <property type="component" value="Unassembled WGS sequence"/>
</dbReference>
<reference evidence="2 3" key="1">
    <citation type="submission" date="2014-02" db="EMBL/GenBank/DDBJ databases">
        <title>The small core and large imbalanced accessory genome model reveals a collaborative survival strategy of Sorangium cellulosum strains in nature.</title>
        <authorList>
            <person name="Han K."/>
            <person name="Peng R."/>
            <person name="Blom J."/>
            <person name="Li Y.-Z."/>
        </authorList>
    </citation>
    <scope>NUCLEOTIDE SEQUENCE [LARGE SCALE GENOMIC DNA]</scope>
    <source>
        <strain evidence="2 3">So0149</strain>
    </source>
</reference>